<proteinExistence type="inferred from homology"/>
<dbReference type="Proteomes" id="UP001225933">
    <property type="component" value="Unassembled WGS sequence"/>
</dbReference>
<dbReference type="RefSeq" id="WP_290343808.1">
    <property type="nucleotide sequence ID" value="NZ_JAUHGV010000247.1"/>
</dbReference>
<reference evidence="2" key="1">
    <citation type="submission" date="2023-06" db="EMBL/GenBank/DDBJ databases">
        <title>Two Chryseobacterium gambrini strains from China.</title>
        <authorList>
            <person name="Zeng J."/>
            <person name="Wu Y."/>
        </authorList>
    </citation>
    <scope>NUCLEOTIDE SEQUENCE</scope>
    <source>
        <strain evidence="2">SQ219</strain>
    </source>
</reference>
<organism evidence="2 3">
    <name type="scientific">Chryseobacterium gambrini</name>
    <dbReference type="NCBI Taxonomy" id="373672"/>
    <lineage>
        <taxon>Bacteria</taxon>
        <taxon>Pseudomonadati</taxon>
        <taxon>Bacteroidota</taxon>
        <taxon>Flavobacteriia</taxon>
        <taxon>Flavobacteriales</taxon>
        <taxon>Weeksellaceae</taxon>
        <taxon>Chryseobacterium group</taxon>
        <taxon>Chryseobacterium</taxon>
    </lineage>
</organism>
<dbReference type="AlphaFoldDB" id="A0AAJ1R792"/>
<accession>A0AAJ1R792</accession>
<dbReference type="InterPro" id="IPR003423">
    <property type="entry name" value="OMP_efflux"/>
</dbReference>
<name>A0AAJ1R792_9FLAO</name>
<comment type="caution">
    <text evidence="2">The sequence shown here is derived from an EMBL/GenBank/DDBJ whole genome shotgun (WGS) entry which is preliminary data.</text>
</comment>
<dbReference type="GO" id="GO:0015562">
    <property type="term" value="F:efflux transmembrane transporter activity"/>
    <property type="evidence" value="ECO:0007669"/>
    <property type="project" value="InterPro"/>
</dbReference>
<sequence length="85" mass="9344">DSTTYEGTDPLGYARIDGDTDTFSRGLSLSQTLFDLGAWNSLDIADKQALQASAQYDFAQQDLIVRVADGYFNVLSAIDNLEFVQ</sequence>
<dbReference type="SUPFAM" id="SSF56954">
    <property type="entry name" value="Outer membrane efflux proteins (OEP)"/>
    <property type="match status" value="1"/>
</dbReference>
<feature type="non-terminal residue" evidence="2">
    <location>
        <position position="85"/>
    </location>
</feature>
<evidence type="ECO:0000313" key="2">
    <source>
        <dbReference type="EMBL" id="MDN4015285.1"/>
    </source>
</evidence>
<evidence type="ECO:0000256" key="1">
    <source>
        <dbReference type="ARBA" id="ARBA00007613"/>
    </source>
</evidence>
<gene>
    <name evidence="2" type="ORF">QX233_22815</name>
</gene>
<comment type="similarity">
    <text evidence="1">Belongs to the outer membrane factor (OMF) (TC 1.B.17) family.</text>
</comment>
<feature type="non-terminal residue" evidence="2">
    <location>
        <position position="1"/>
    </location>
</feature>
<evidence type="ECO:0000313" key="3">
    <source>
        <dbReference type="Proteomes" id="UP001225933"/>
    </source>
</evidence>
<protein>
    <submittedName>
        <fullName evidence="2">TolC family protein</fullName>
    </submittedName>
</protein>
<dbReference type="Pfam" id="PF02321">
    <property type="entry name" value="OEP"/>
    <property type="match status" value="1"/>
</dbReference>
<dbReference type="EMBL" id="JAUHGV010000247">
    <property type="protein sequence ID" value="MDN4015285.1"/>
    <property type="molecule type" value="Genomic_DNA"/>
</dbReference>
<dbReference type="Gene3D" id="1.20.1600.10">
    <property type="entry name" value="Outer membrane efflux proteins (OEP)"/>
    <property type="match status" value="1"/>
</dbReference>